<evidence type="ECO:0000256" key="3">
    <source>
        <dbReference type="ARBA" id="ARBA00011890"/>
    </source>
</evidence>
<evidence type="ECO:0000256" key="2">
    <source>
        <dbReference type="ARBA" id="ARBA00005369"/>
    </source>
</evidence>
<comment type="similarity">
    <text evidence="2">Belongs to the methyltransferase superfamily. L-isoaspartyl/D-aspartyl protein methyltransferase family.</text>
</comment>
<dbReference type="GO" id="GO:0005737">
    <property type="term" value="C:cytoplasm"/>
    <property type="evidence" value="ECO:0007669"/>
    <property type="project" value="UniProtKB-SubCell"/>
</dbReference>
<dbReference type="InterPro" id="IPR029063">
    <property type="entry name" value="SAM-dependent_MTases_sf"/>
</dbReference>
<evidence type="ECO:0000256" key="5">
    <source>
        <dbReference type="ARBA" id="ARBA00022490"/>
    </source>
</evidence>
<gene>
    <name evidence="10" type="primary">pcm</name>
    <name evidence="10" type="ORF">CPIN18021_1594</name>
</gene>
<dbReference type="GO" id="GO:0004719">
    <property type="term" value="F:protein-L-isoaspartate (D-aspartate) O-methyltransferase activity"/>
    <property type="evidence" value="ECO:0007669"/>
    <property type="project" value="UniProtKB-UniRule"/>
</dbReference>
<reference evidence="11" key="1">
    <citation type="submission" date="2016-09" db="EMBL/GenBank/DDBJ databases">
        <title>Comparative genomics of the Campylobacter concisus group.</title>
        <authorList>
            <person name="Miller W.G."/>
            <person name="Yee E."/>
            <person name="Chapman M.H."/>
            <person name="Huynh S."/>
            <person name="Bono J.L."/>
            <person name="On S.L.W."/>
            <person name="StLeger J."/>
            <person name="Foster G."/>
            <person name="Parker C.T."/>
        </authorList>
    </citation>
    <scope>NUCLEOTIDE SEQUENCE [LARGE SCALE GENOMIC DNA]</scope>
    <source>
        <strain evidence="11">RM18021</strain>
    </source>
</reference>
<organism evidence="10 11">
    <name type="scientific">Campylobacter pinnipediorum subsp. caledonicus</name>
    <dbReference type="NCBI Taxonomy" id="1874362"/>
    <lineage>
        <taxon>Bacteria</taxon>
        <taxon>Pseudomonadati</taxon>
        <taxon>Campylobacterota</taxon>
        <taxon>Epsilonproteobacteria</taxon>
        <taxon>Campylobacterales</taxon>
        <taxon>Campylobacteraceae</taxon>
        <taxon>Campylobacter</taxon>
    </lineage>
</organism>
<dbReference type="PROSITE" id="PS01279">
    <property type="entry name" value="PCMT"/>
    <property type="match status" value="1"/>
</dbReference>
<dbReference type="CDD" id="cd02440">
    <property type="entry name" value="AdoMet_MTases"/>
    <property type="match status" value="1"/>
</dbReference>
<keyword evidence="5" id="KW-0963">Cytoplasm</keyword>
<dbReference type="GO" id="GO:0030091">
    <property type="term" value="P:protein repair"/>
    <property type="evidence" value="ECO:0007669"/>
    <property type="project" value="UniProtKB-UniRule"/>
</dbReference>
<dbReference type="EMBL" id="CP017258">
    <property type="protein sequence ID" value="AQW88377.1"/>
    <property type="molecule type" value="Genomic_DNA"/>
</dbReference>
<sequence length="212" mass="23770">MDSLQQLKCKKLADEIADEIALTPLLYNAIKDTEREIFVPINAHAYSLDAQPIDANQWISSPLTVAKMTMALECENVDNILEVGCGSGYQSAILSKLGHRIFSIERIQKLANEAKKRFDILKIKNVHVRFDDGNNGWRAYAPYDRILLSAATASVPERLFEQLKVGGVLVAPIEKNGKQYITKFIKHGEKDIEVLQSDECLFVPLLNNVQSL</sequence>
<dbReference type="PANTHER" id="PTHR11579:SF0">
    <property type="entry name" value="PROTEIN-L-ISOASPARTATE(D-ASPARTATE) O-METHYLTRANSFERASE"/>
    <property type="match status" value="1"/>
</dbReference>
<dbReference type="Proteomes" id="UP000190868">
    <property type="component" value="Chromosome"/>
</dbReference>
<evidence type="ECO:0000256" key="4">
    <source>
        <dbReference type="ARBA" id="ARBA00013346"/>
    </source>
</evidence>
<accession>A0A1S6UAA0</accession>
<evidence type="ECO:0000256" key="9">
    <source>
        <dbReference type="NCBIfam" id="TIGR00080"/>
    </source>
</evidence>
<keyword evidence="11" id="KW-1185">Reference proteome</keyword>
<evidence type="ECO:0000256" key="7">
    <source>
        <dbReference type="ARBA" id="ARBA00022679"/>
    </source>
</evidence>
<keyword evidence="8" id="KW-0949">S-adenosyl-L-methionine</keyword>
<dbReference type="EC" id="2.1.1.77" evidence="3 9"/>
<evidence type="ECO:0000256" key="6">
    <source>
        <dbReference type="ARBA" id="ARBA00022603"/>
    </source>
</evidence>
<dbReference type="NCBIfam" id="TIGR00080">
    <property type="entry name" value="pimt"/>
    <property type="match status" value="1"/>
</dbReference>
<evidence type="ECO:0000313" key="10">
    <source>
        <dbReference type="EMBL" id="AQW88377.1"/>
    </source>
</evidence>
<proteinExistence type="inferred from homology"/>
<dbReference type="Pfam" id="PF01135">
    <property type="entry name" value="PCMT"/>
    <property type="match status" value="1"/>
</dbReference>
<dbReference type="RefSeq" id="WP_078424796.1">
    <property type="nucleotide sequence ID" value="NZ_CP017258.1"/>
</dbReference>
<dbReference type="NCBIfam" id="NF001453">
    <property type="entry name" value="PRK00312.1"/>
    <property type="match status" value="1"/>
</dbReference>
<dbReference type="AlphaFoldDB" id="A0A1S6UAA0"/>
<evidence type="ECO:0000256" key="8">
    <source>
        <dbReference type="ARBA" id="ARBA00022691"/>
    </source>
</evidence>
<dbReference type="InterPro" id="IPR000682">
    <property type="entry name" value="PCMT"/>
</dbReference>
<dbReference type="Gene3D" id="3.40.50.150">
    <property type="entry name" value="Vaccinia Virus protein VP39"/>
    <property type="match status" value="1"/>
</dbReference>
<keyword evidence="6 10" id="KW-0489">Methyltransferase</keyword>
<name>A0A1S6UAA0_9BACT</name>
<comment type="subcellular location">
    <subcellularLocation>
        <location evidence="1">Cytoplasm</location>
    </subcellularLocation>
</comment>
<evidence type="ECO:0000256" key="1">
    <source>
        <dbReference type="ARBA" id="ARBA00004496"/>
    </source>
</evidence>
<dbReference type="PANTHER" id="PTHR11579">
    <property type="entry name" value="PROTEIN-L-ISOASPARTATE O-METHYLTRANSFERASE"/>
    <property type="match status" value="1"/>
</dbReference>
<dbReference type="SUPFAM" id="SSF53335">
    <property type="entry name" value="S-adenosyl-L-methionine-dependent methyltransferases"/>
    <property type="match status" value="1"/>
</dbReference>
<evidence type="ECO:0000313" key="11">
    <source>
        <dbReference type="Proteomes" id="UP000190868"/>
    </source>
</evidence>
<protein>
    <recommendedName>
        <fullName evidence="4 9">Protein-L-isoaspartate O-methyltransferase</fullName>
        <ecNumber evidence="3 9">2.1.1.77</ecNumber>
    </recommendedName>
</protein>
<keyword evidence="7 10" id="KW-0808">Transferase</keyword>
<dbReference type="GO" id="GO:0032259">
    <property type="term" value="P:methylation"/>
    <property type="evidence" value="ECO:0007669"/>
    <property type="project" value="UniProtKB-KW"/>
</dbReference>